<dbReference type="AlphaFoldDB" id="A1B2T3"/>
<dbReference type="EnsemblBacteria" id="ABL69827">
    <property type="protein sequence ID" value="ABL69827"/>
    <property type="gene ID" value="Pden_1730"/>
</dbReference>
<dbReference type="EMBL" id="CP000489">
    <property type="protein sequence ID" value="ABL69827.1"/>
    <property type="molecule type" value="Genomic_DNA"/>
</dbReference>
<gene>
    <name evidence="1" type="ordered locus">Pden_1730</name>
</gene>
<dbReference type="Proteomes" id="UP000000361">
    <property type="component" value="Chromosome 1"/>
</dbReference>
<evidence type="ECO:0000313" key="2">
    <source>
        <dbReference type="Proteomes" id="UP000000361"/>
    </source>
</evidence>
<reference evidence="2" key="1">
    <citation type="submission" date="2006-12" db="EMBL/GenBank/DDBJ databases">
        <title>Complete sequence of chromosome 1 of Paracoccus denitrificans PD1222.</title>
        <authorList>
            <person name="Copeland A."/>
            <person name="Lucas S."/>
            <person name="Lapidus A."/>
            <person name="Barry K."/>
            <person name="Detter J.C."/>
            <person name="Glavina del Rio T."/>
            <person name="Hammon N."/>
            <person name="Israni S."/>
            <person name="Dalin E."/>
            <person name="Tice H."/>
            <person name="Pitluck S."/>
            <person name="Munk A.C."/>
            <person name="Brettin T."/>
            <person name="Bruce D."/>
            <person name="Han C."/>
            <person name="Tapia R."/>
            <person name="Gilna P."/>
            <person name="Schmutz J."/>
            <person name="Larimer F."/>
            <person name="Land M."/>
            <person name="Hauser L."/>
            <person name="Kyrpides N."/>
            <person name="Lykidis A."/>
            <person name="Spiro S."/>
            <person name="Richardson D.J."/>
            <person name="Moir J.W.B."/>
            <person name="Ferguson S.J."/>
            <person name="van Spanning R.J.M."/>
            <person name="Richardson P."/>
        </authorList>
    </citation>
    <scope>NUCLEOTIDE SEQUENCE [LARGE SCALE GENOMIC DNA]</scope>
    <source>
        <strain evidence="2">Pd 1222</strain>
    </source>
</reference>
<proteinExistence type="predicted"/>
<dbReference type="HOGENOM" id="CLU_1659066_0_0_5"/>
<dbReference type="KEGG" id="pde:Pden_1730"/>
<protein>
    <submittedName>
        <fullName evidence="1">Uncharacterized protein</fullName>
    </submittedName>
</protein>
<accession>A1B2T3</accession>
<name>A1B2T3_PARDP</name>
<evidence type="ECO:0000313" key="1">
    <source>
        <dbReference type="EMBL" id="ABL69827.1"/>
    </source>
</evidence>
<sequence>MSRAAPSPFRRPLPSSGRRVVRRGSAIAATLAVLALGAGYAVLRLLPMEYDDLSGADPRVWVLLPAALRGFELPGHCAPPRYSRHFLECGGACGHQVSIRFGSRTVTEDRAAELAARAGAATGATEALAARVAPLAPDCPGWRLDLSFDTRASQGGAAP</sequence>
<organism evidence="1 2">
    <name type="scientific">Paracoccus denitrificans (strain Pd 1222)</name>
    <dbReference type="NCBI Taxonomy" id="318586"/>
    <lineage>
        <taxon>Bacteria</taxon>
        <taxon>Pseudomonadati</taxon>
        <taxon>Pseudomonadota</taxon>
        <taxon>Alphaproteobacteria</taxon>
        <taxon>Rhodobacterales</taxon>
        <taxon>Paracoccaceae</taxon>
        <taxon>Paracoccus</taxon>
    </lineage>
</organism>
<keyword evidence="2" id="KW-1185">Reference proteome</keyword>